<dbReference type="AlphaFoldDB" id="A0A5D0RDX1"/>
<dbReference type="EMBL" id="VSKK01000001">
    <property type="protein sequence ID" value="TYB79702.1"/>
    <property type="molecule type" value="Genomic_DNA"/>
</dbReference>
<dbReference type="PROSITE" id="PS51257">
    <property type="entry name" value="PROKAR_LIPOPROTEIN"/>
    <property type="match status" value="1"/>
</dbReference>
<reference evidence="2 3" key="1">
    <citation type="submission" date="2019-08" db="EMBL/GenBank/DDBJ databases">
        <title>Genomes of Antarctic Bizionia species.</title>
        <authorList>
            <person name="Bowman J.P."/>
        </authorList>
    </citation>
    <scope>NUCLEOTIDE SEQUENCE [LARGE SCALE GENOMIC DNA]</scope>
    <source>
        <strain evidence="2 3">ADA-4</strain>
    </source>
</reference>
<evidence type="ECO:0000313" key="2">
    <source>
        <dbReference type="EMBL" id="TYB79702.1"/>
    </source>
</evidence>
<dbReference type="InterPro" id="IPR013766">
    <property type="entry name" value="Thioredoxin_domain"/>
</dbReference>
<evidence type="ECO:0000313" key="3">
    <source>
        <dbReference type="Proteomes" id="UP000323720"/>
    </source>
</evidence>
<dbReference type="Gene3D" id="3.40.30.10">
    <property type="entry name" value="Glutaredoxin"/>
    <property type="match status" value="1"/>
</dbReference>
<sequence length="478" mass="55665">MKELKLVFTLMTAAFVLVSCQKDAQVEEGSAYFGGEVVNPKNNFVILSRAENVLDTIRLDENNRFLYKIENVEKGLYTFRLWASEGLEFQMVLLEPHDSLLFRLNTLEFDESLVYTGRGAKKNNYLINMFLDGETEDKTILGFSQSPPMEFERKLDSIRNYKLTKLRQFNSKYPSSETFNSLVKGNINYDYYLSKEVYPFVNYANNERSNFNKLPKDFYDYRKEIDYNYCELMDYFPYYSFLKHHFENIALAEHFKKSNDSVFNIKSLSYNLIKLNLIDSLMTNDSIKNSLLAQTAVEFISNSKNPEEYDTVLKSFASKNTNTKNYQYLNNMVGSLKGLKTGEGLPEVTLVDYRNNELDLNTLINKPTVIYFWSSVYRSHNDSHRKAEELKVKYPEVNFIAINATSNNQANWKKLIAQFNYSKDNEFMFKSPEIAKHKLAIAPINKVMIVDKKGMIVNAHTNMFSIMFEEELLGLLNQ</sequence>
<dbReference type="OrthoDB" id="1146847at2"/>
<dbReference type="Proteomes" id="UP000323720">
    <property type="component" value="Unassembled WGS sequence"/>
</dbReference>
<dbReference type="InterPro" id="IPR012336">
    <property type="entry name" value="Thioredoxin-like_fold"/>
</dbReference>
<protein>
    <recommendedName>
        <fullName evidence="1">Thioredoxin domain-containing protein</fullName>
    </recommendedName>
</protein>
<gene>
    <name evidence="2" type="ORF">ES674_08115</name>
</gene>
<comment type="caution">
    <text evidence="2">The sequence shown here is derived from an EMBL/GenBank/DDBJ whole genome shotgun (WGS) entry which is preliminary data.</text>
</comment>
<proteinExistence type="predicted"/>
<dbReference type="RefSeq" id="WP_148403435.1">
    <property type="nucleotide sequence ID" value="NZ_VSKK01000001.1"/>
</dbReference>
<name>A0A5D0RDX1_9FLAO</name>
<dbReference type="PROSITE" id="PS51352">
    <property type="entry name" value="THIOREDOXIN_2"/>
    <property type="match status" value="1"/>
</dbReference>
<feature type="domain" description="Thioredoxin" evidence="1">
    <location>
        <begin position="339"/>
        <end position="478"/>
    </location>
</feature>
<organism evidence="2 3">
    <name type="scientific">Bizionia myxarmorum</name>
    <dbReference type="NCBI Taxonomy" id="291186"/>
    <lineage>
        <taxon>Bacteria</taxon>
        <taxon>Pseudomonadati</taxon>
        <taxon>Bacteroidota</taxon>
        <taxon>Flavobacteriia</taxon>
        <taxon>Flavobacteriales</taxon>
        <taxon>Flavobacteriaceae</taxon>
        <taxon>Bizionia</taxon>
    </lineage>
</organism>
<dbReference type="SUPFAM" id="SSF52833">
    <property type="entry name" value="Thioredoxin-like"/>
    <property type="match status" value="1"/>
</dbReference>
<dbReference type="InterPro" id="IPR036249">
    <property type="entry name" value="Thioredoxin-like_sf"/>
</dbReference>
<accession>A0A5D0RDX1</accession>
<keyword evidence="3" id="KW-1185">Reference proteome</keyword>
<evidence type="ECO:0000259" key="1">
    <source>
        <dbReference type="PROSITE" id="PS51352"/>
    </source>
</evidence>
<dbReference type="Pfam" id="PF13905">
    <property type="entry name" value="Thioredoxin_8"/>
    <property type="match status" value="1"/>
</dbReference>